<evidence type="ECO:0000259" key="2">
    <source>
        <dbReference type="Pfam" id="PF02698"/>
    </source>
</evidence>
<keyword evidence="1" id="KW-1133">Transmembrane helix</keyword>
<gene>
    <name evidence="3" type="ORF">HW542_07600</name>
</gene>
<evidence type="ECO:0000256" key="1">
    <source>
        <dbReference type="SAM" id="Phobius"/>
    </source>
</evidence>
<keyword evidence="4" id="KW-1185">Reference proteome</keyword>
<keyword evidence="1" id="KW-0812">Transmembrane</keyword>
<proteinExistence type="predicted"/>
<dbReference type="InterPro" id="IPR003848">
    <property type="entry name" value="DUF218"/>
</dbReference>
<evidence type="ECO:0000313" key="4">
    <source>
        <dbReference type="Proteomes" id="UP001516351"/>
    </source>
</evidence>
<dbReference type="CDD" id="cd06259">
    <property type="entry name" value="YdcF-like"/>
    <property type="match status" value="1"/>
</dbReference>
<organism evidence="3 4">
    <name type="scientific">Asaia spathodeae</name>
    <dbReference type="NCBI Taxonomy" id="657016"/>
    <lineage>
        <taxon>Bacteria</taxon>
        <taxon>Pseudomonadati</taxon>
        <taxon>Pseudomonadota</taxon>
        <taxon>Alphaproteobacteria</taxon>
        <taxon>Acetobacterales</taxon>
        <taxon>Acetobacteraceae</taxon>
        <taxon>Asaia</taxon>
    </lineage>
</organism>
<accession>A0ABX2P430</accession>
<feature type="transmembrane region" description="Helical" evidence="1">
    <location>
        <begin position="42"/>
        <end position="64"/>
    </location>
</feature>
<dbReference type="EMBL" id="JABXXV010000003">
    <property type="protein sequence ID" value="NVN46676.1"/>
    <property type="molecule type" value="Genomic_DNA"/>
</dbReference>
<protein>
    <submittedName>
        <fullName evidence="3">YdcF family protein</fullName>
    </submittedName>
</protein>
<name>A0ABX2P430_9PROT</name>
<evidence type="ECO:0000313" key="3">
    <source>
        <dbReference type="EMBL" id="NVN46676.1"/>
    </source>
</evidence>
<feature type="domain" description="DUF218" evidence="2">
    <location>
        <begin position="79"/>
        <end position="216"/>
    </location>
</feature>
<dbReference type="Pfam" id="PF02698">
    <property type="entry name" value="DUF218"/>
    <property type="match status" value="1"/>
</dbReference>
<comment type="caution">
    <text evidence="3">The sequence shown here is derived from an EMBL/GenBank/DDBJ whole genome shotgun (WGS) entry which is preliminary data.</text>
</comment>
<reference evidence="3 4" key="1">
    <citation type="submission" date="2020-06" db="EMBL/GenBank/DDBJ databases">
        <title>Synonyms of Asaia species.</title>
        <authorList>
            <person name="Sombolestani A."/>
        </authorList>
    </citation>
    <scope>NUCLEOTIDE SEQUENCE [LARGE SCALE GENOMIC DNA]</scope>
    <source>
        <strain evidence="3 4">LMG 27047</strain>
    </source>
</reference>
<keyword evidence="1" id="KW-0472">Membrane</keyword>
<sequence length="239" mass="25574">MDQPAATAVPVVSLRAGSGRSTELHRRPFNGSAVAAEAAVKFWLALPFLVLVLALSWCAGFAWFCADALHPVSDPVHCDGIVALTGGRDRIEASLSLLDKGIGRKLLISGVGPHATLAQLAEHAPITLTPELASRITLGRRAVSTIGNGSETAEWAARNGIHSLLVVTAGYHIRRAMLELHRAAPGVVLHPFPVRSPALRRSPDRATFRLLFREYMKWIGSHLGLSRGVNLTPRAQGNG</sequence>
<dbReference type="Proteomes" id="UP001516351">
    <property type="component" value="Unassembled WGS sequence"/>
</dbReference>